<evidence type="ECO:0000313" key="1">
    <source>
        <dbReference type="EMBL" id="EKD30061.1"/>
    </source>
</evidence>
<dbReference type="EMBL" id="AMFJ01034169">
    <property type="protein sequence ID" value="EKD30061.1"/>
    <property type="molecule type" value="Genomic_DNA"/>
</dbReference>
<organism evidence="1">
    <name type="scientific">uncultured bacterium</name>
    <name type="common">gcode 4</name>
    <dbReference type="NCBI Taxonomy" id="1234023"/>
    <lineage>
        <taxon>Bacteria</taxon>
        <taxon>environmental samples</taxon>
    </lineage>
</organism>
<protein>
    <submittedName>
        <fullName evidence="1">Uncharacterized protein</fullName>
    </submittedName>
</protein>
<sequence>MKIPKFILSTFTTILIVSGIVYAISYPSIPPTGEIAGGKFTSYFTKMFTTGCTGTNVVQSIRSDGTLTCVNGGSTTSFTSGGGKWELMKAYAWRTISVTYTPTSPNTIFQATVNSLWNIFITSGNCAPCPWIYNGKEWCTVTYPQDCTCWSTEWWTRTACVNLDGLSVRDTSDPRNATIYAGWPE</sequence>
<name>K1XYK5_9BACT</name>
<reference evidence="1" key="1">
    <citation type="journal article" date="2012" name="Science">
        <title>Fermentation, hydrogen, and sulfur metabolism in multiple uncultivated bacterial phyla.</title>
        <authorList>
            <person name="Wrighton K.C."/>
            <person name="Thomas B.C."/>
            <person name="Sharon I."/>
            <person name="Miller C.S."/>
            <person name="Castelle C.J."/>
            <person name="VerBerkmoes N.C."/>
            <person name="Wilkins M.J."/>
            <person name="Hettich R.L."/>
            <person name="Lipton M.S."/>
            <person name="Williams K.H."/>
            <person name="Long P.E."/>
            <person name="Banfield J.F."/>
        </authorList>
    </citation>
    <scope>NUCLEOTIDE SEQUENCE [LARGE SCALE GENOMIC DNA]</scope>
</reference>
<dbReference type="AlphaFoldDB" id="K1XYK5"/>
<accession>K1XYK5</accession>
<gene>
    <name evidence="1" type="ORF">ACD_78C00169G0006</name>
</gene>
<proteinExistence type="predicted"/>
<comment type="caution">
    <text evidence="1">The sequence shown here is derived from an EMBL/GenBank/DDBJ whole genome shotgun (WGS) entry which is preliminary data.</text>
</comment>